<sequence length="720" mass="78744">MSSLEDQLSIPSNAFLPKKASAKLVTAAGSTIELSPSLSKSCSDKFLLVGRQASTADIRIDHKSISRKHAALYFTNEKKGLIVKDLGGKYGCHVNGTKLDSNGEIVLLNGDKIQFGNVRESVFTLELEVDFFEKESQGVESQNHASAIESEKNPSEQEEPVLTGRAAREAEIAKMMASLDETPTYSKYQGTEPTSVSNQQVSTKKESPSIATKLKIPVTSNITLPAQSNSLPTSIALDHSGSRLYIGSSDTTLRCYDFNGMDLSARPFKIVTVQEGHSIVQISTSNTGDRMIVGTTSAQPMILDRDGNEIMEFNKGDMYVQDMSHTDGHVAPITGVSWHPLDRDIVATSSLDGSVRLWNLEKNKTKFQKLCSGKEVYRVKSSMGKRTQVSCVVFAPGGREFACGTVCGSIQIWNTSRVGSRPDRVVFDAHDGKQVTSLTYSGDGSKLASRSVDDDCVKVWEARRISRSCSPIAIASGIRGSYDTVNCAFSADGKLICAGTCIDPKNQQDAYSVLKFFRVEGGSSKPVFELDVAKGLSVVNLVWHQRLNQIIVGLSDGSIKMYYNENWSIKGAKLPVSKGLKQTDDLTLLLNSRAPQGSAAIQGEIQTPNALPLFRSTEVKNTKRKREKERQDPIKSRRPDLPGTGIKASEETSDGLNFQQTVLTSAIAKNKNIAGKDPRDELFKYNEGKDYKVSFEGDKRILAEKTAEEEEEELKNQGNN</sequence>
<feature type="compositionally biased region" description="Polar residues" evidence="4">
    <location>
        <begin position="183"/>
        <end position="202"/>
    </location>
</feature>
<dbReference type="GO" id="GO:0035861">
    <property type="term" value="C:site of double-strand break"/>
    <property type="evidence" value="ECO:0007669"/>
    <property type="project" value="TreeGrafter"/>
</dbReference>
<evidence type="ECO:0000256" key="2">
    <source>
        <dbReference type="ARBA" id="ARBA00022737"/>
    </source>
</evidence>
<dbReference type="EMBL" id="BLLK01000019">
    <property type="protein sequence ID" value="GFH43966.1"/>
    <property type="molecule type" value="Genomic_DNA"/>
</dbReference>
<dbReference type="Pfam" id="PF00400">
    <property type="entry name" value="WD40"/>
    <property type="match status" value="3"/>
</dbReference>
<dbReference type="InterPro" id="IPR051858">
    <property type="entry name" value="WD_repeat_GAD-1"/>
</dbReference>
<feature type="domain" description="FHA" evidence="5">
    <location>
        <begin position="47"/>
        <end position="99"/>
    </location>
</feature>
<dbReference type="CDD" id="cd00060">
    <property type="entry name" value="FHA"/>
    <property type="match status" value="1"/>
</dbReference>
<evidence type="ECO:0000256" key="4">
    <source>
        <dbReference type="SAM" id="MobiDB-lite"/>
    </source>
</evidence>
<accession>A0AAD3GYP6</accession>
<dbReference type="PANTHER" id="PTHR16017">
    <property type="entry name" value="GASTRULATION DEFECTIVE PROTEIN 1-RELATED"/>
    <property type="match status" value="1"/>
</dbReference>
<feature type="region of interest" description="Disordered" evidence="4">
    <location>
        <begin position="138"/>
        <end position="163"/>
    </location>
</feature>
<dbReference type="PROSITE" id="PS50006">
    <property type="entry name" value="FHA_DOMAIN"/>
    <property type="match status" value="1"/>
</dbReference>
<dbReference type="SMART" id="SM00320">
    <property type="entry name" value="WD40"/>
    <property type="match status" value="5"/>
</dbReference>
<proteinExistence type="predicted"/>
<evidence type="ECO:0000313" key="6">
    <source>
        <dbReference type="EMBL" id="GFH43966.1"/>
    </source>
</evidence>
<evidence type="ECO:0000256" key="3">
    <source>
        <dbReference type="PROSITE-ProRule" id="PRU00221"/>
    </source>
</evidence>
<evidence type="ECO:0000313" key="7">
    <source>
        <dbReference type="Proteomes" id="UP001054902"/>
    </source>
</evidence>
<dbReference type="Gene3D" id="2.130.10.10">
    <property type="entry name" value="YVTN repeat-like/Quinoprotein amine dehydrogenase"/>
    <property type="match status" value="2"/>
</dbReference>
<keyword evidence="7" id="KW-1185">Reference proteome</keyword>
<dbReference type="AlphaFoldDB" id="A0AAD3GYP6"/>
<dbReference type="SUPFAM" id="SSF50978">
    <property type="entry name" value="WD40 repeat-like"/>
    <property type="match status" value="1"/>
</dbReference>
<feature type="region of interest" description="Disordered" evidence="4">
    <location>
        <begin position="615"/>
        <end position="654"/>
    </location>
</feature>
<dbReference type="Pfam" id="PF00498">
    <property type="entry name" value="FHA"/>
    <property type="match status" value="1"/>
</dbReference>
<feature type="repeat" description="WD" evidence="3">
    <location>
        <begin position="326"/>
        <end position="368"/>
    </location>
</feature>
<name>A0AAD3GYP6_9STRA</name>
<keyword evidence="1 3" id="KW-0853">WD repeat</keyword>
<protein>
    <recommendedName>
        <fullName evidence="5">FHA domain-containing protein</fullName>
    </recommendedName>
</protein>
<comment type="caution">
    <text evidence="6">The sequence shown here is derived from an EMBL/GenBank/DDBJ whole genome shotgun (WGS) entry which is preliminary data.</text>
</comment>
<dbReference type="InterPro" id="IPR015943">
    <property type="entry name" value="WD40/YVTN_repeat-like_dom_sf"/>
</dbReference>
<dbReference type="InterPro" id="IPR000253">
    <property type="entry name" value="FHA_dom"/>
</dbReference>
<reference evidence="6 7" key="1">
    <citation type="journal article" date="2021" name="Sci. Rep.">
        <title>The genome of the diatom Chaetoceros tenuissimus carries an ancient integrated fragment of an extant virus.</title>
        <authorList>
            <person name="Hongo Y."/>
            <person name="Kimura K."/>
            <person name="Takaki Y."/>
            <person name="Yoshida Y."/>
            <person name="Baba S."/>
            <person name="Kobayashi G."/>
            <person name="Nagasaki K."/>
            <person name="Hano T."/>
            <person name="Tomaru Y."/>
        </authorList>
    </citation>
    <scope>NUCLEOTIDE SEQUENCE [LARGE SCALE GENOMIC DNA]</scope>
    <source>
        <strain evidence="6 7">NIES-3715</strain>
    </source>
</reference>
<dbReference type="Proteomes" id="UP001054902">
    <property type="component" value="Unassembled WGS sequence"/>
</dbReference>
<dbReference type="Gene3D" id="2.60.200.20">
    <property type="match status" value="1"/>
</dbReference>
<dbReference type="InterPro" id="IPR001680">
    <property type="entry name" value="WD40_rpt"/>
</dbReference>
<dbReference type="SMART" id="SM00240">
    <property type="entry name" value="FHA"/>
    <property type="match status" value="1"/>
</dbReference>
<dbReference type="SUPFAM" id="SSF49879">
    <property type="entry name" value="SMAD/FHA domain"/>
    <property type="match status" value="1"/>
</dbReference>
<feature type="region of interest" description="Disordered" evidence="4">
    <location>
        <begin position="183"/>
        <end position="208"/>
    </location>
</feature>
<dbReference type="PROSITE" id="PS00678">
    <property type="entry name" value="WD_REPEATS_1"/>
    <property type="match status" value="1"/>
</dbReference>
<dbReference type="PROSITE" id="PS50082">
    <property type="entry name" value="WD_REPEATS_2"/>
    <property type="match status" value="1"/>
</dbReference>
<organism evidence="6 7">
    <name type="scientific">Chaetoceros tenuissimus</name>
    <dbReference type="NCBI Taxonomy" id="426638"/>
    <lineage>
        <taxon>Eukaryota</taxon>
        <taxon>Sar</taxon>
        <taxon>Stramenopiles</taxon>
        <taxon>Ochrophyta</taxon>
        <taxon>Bacillariophyta</taxon>
        <taxon>Coscinodiscophyceae</taxon>
        <taxon>Chaetocerotophycidae</taxon>
        <taxon>Chaetocerotales</taxon>
        <taxon>Chaetocerotaceae</taxon>
        <taxon>Chaetoceros</taxon>
    </lineage>
</organism>
<evidence type="ECO:0000259" key="5">
    <source>
        <dbReference type="PROSITE" id="PS50006"/>
    </source>
</evidence>
<gene>
    <name evidence="6" type="ORF">CTEN210_00440</name>
</gene>
<dbReference type="PANTHER" id="PTHR16017:SF0">
    <property type="entry name" value="WD REPEAT-CONTAINING PROTEIN 70"/>
    <property type="match status" value="1"/>
</dbReference>
<feature type="compositionally biased region" description="Basic and acidic residues" evidence="4">
    <location>
        <begin position="628"/>
        <end position="640"/>
    </location>
</feature>
<dbReference type="InterPro" id="IPR019775">
    <property type="entry name" value="WD40_repeat_CS"/>
</dbReference>
<evidence type="ECO:0000256" key="1">
    <source>
        <dbReference type="ARBA" id="ARBA00022574"/>
    </source>
</evidence>
<dbReference type="PROSITE" id="PS50294">
    <property type="entry name" value="WD_REPEATS_REGION"/>
    <property type="match status" value="1"/>
</dbReference>
<dbReference type="InterPro" id="IPR036322">
    <property type="entry name" value="WD40_repeat_dom_sf"/>
</dbReference>
<dbReference type="InterPro" id="IPR008984">
    <property type="entry name" value="SMAD_FHA_dom_sf"/>
</dbReference>
<keyword evidence="2" id="KW-0677">Repeat</keyword>
<dbReference type="GO" id="GO:0005634">
    <property type="term" value="C:nucleus"/>
    <property type="evidence" value="ECO:0007669"/>
    <property type="project" value="TreeGrafter"/>
</dbReference>